<sequence length="77" mass="9134">MARRWTSEQRAAQAEKIKRWKPWERSTGPKTPEGKAAAAQNALMHGLRARPFLDHRRRFNDMLREVRALVKRHRGIF</sequence>
<protein>
    <submittedName>
        <fullName evidence="1">Uncharacterized protein</fullName>
    </submittedName>
</protein>
<comment type="caution">
    <text evidence="1">The sequence shown here is derived from an EMBL/GenBank/DDBJ whole genome shotgun (WGS) entry which is preliminary data.</text>
</comment>
<proteinExistence type="predicted"/>
<dbReference type="AlphaFoldDB" id="A0A242M7U2"/>
<accession>A0A242M7U2</accession>
<dbReference type="Proteomes" id="UP000194546">
    <property type="component" value="Unassembled WGS sequence"/>
</dbReference>
<gene>
    <name evidence="1" type="ORF">PAMC26510_31710</name>
</gene>
<organism evidence="1 2">
    <name type="scientific">Caballeronia sordidicola</name>
    <name type="common">Burkholderia sordidicola</name>
    <dbReference type="NCBI Taxonomy" id="196367"/>
    <lineage>
        <taxon>Bacteria</taxon>
        <taxon>Pseudomonadati</taxon>
        <taxon>Pseudomonadota</taxon>
        <taxon>Betaproteobacteria</taxon>
        <taxon>Burkholderiales</taxon>
        <taxon>Burkholderiaceae</taxon>
        <taxon>Caballeronia</taxon>
    </lineage>
</organism>
<name>A0A242M7U2_CABSO</name>
<evidence type="ECO:0000313" key="1">
    <source>
        <dbReference type="EMBL" id="OTP67337.1"/>
    </source>
</evidence>
<reference evidence="1 2" key="1">
    <citation type="submission" date="2017-03" db="EMBL/GenBank/DDBJ databases">
        <title>Genome analysis of strain PAMC 26510.</title>
        <authorList>
            <person name="Oh H.-M."/>
            <person name="Yang J.-A."/>
        </authorList>
    </citation>
    <scope>NUCLEOTIDE SEQUENCE [LARGE SCALE GENOMIC DNA]</scope>
    <source>
        <strain evidence="1 2">PAMC 26510</strain>
    </source>
</reference>
<dbReference type="EMBL" id="NBTY01000197">
    <property type="protein sequence ID" value="OTP67337.1"/>
    <property type="molecule type" value="Genomic_DNA"/>
</dbReference>
<evidence type="ECO:0000313" key="2">
    <source>
        <dbReference type="Proteomes" id="UP000194546"/>
    </source>
</evidence>